<evidence type="ECO:0000256" key="5">
    <source>
        <dbReference type="ARBA" id="ARBA00022741"/>
    </source>
</evidence>
<evidence type="ECO:0000313" key="14">
    <source>
        <dbReference type="Proteomes" id="UP001055804"/>
    </source>
</evidence>
<keyword evidence="7" id="KW-0067">ATP-binding</keyword>
<keyword evidence="10" id="KW-0594">Phospholipid biosynthesis</keyword>
<dbReference type="NCBIfam" id="TIGR00147">
    <property type="entry name" value="YegS/Rv2252/BmrU family lipid kinase"/>
    <property type="match status" value="1"/>
</dbReference>
<dbReference type="Gene3D" id="2.60.200.40">
    <property type="match status" value="1"/>
</dbReference>
<evidence type="ECO:0000256" key="9">
    <source>
        <dbReference type="ARBA" id="ARBA00023098"/>
    </source>
</evidence>
<dbReference type="GO" id="GO:0046872">
    <property type="term" value="F:metal ion binding"/>
    <property type="evidence" value="ECO:0007669"/>
    <property type="project" value="UniProtKB-KW"/>
</dbReference>
<sequence>MRVLVILNADSGQGEAREAALVALRRAGIEIADAPDTRSAREARQLVRAAAHWRKRADAVVVGGGDGTISGLVSALLLTDLPLAILPLGTANDFARGLGIPDDVDEAAQVIAAGCVRRVDVGEISTARRRKVHYFLNAAGIGLASVAARASGGWAKRVLRSLAYPLAVARAAVRLRPFSVRMTLDGTEREMRVLQVSIGNGRHFGGGALLSRGASVRDGLAEVVAIPKPRLWEAARIALSARRGGLGRTRTVHLGRARDILIETRGPRRIMADGDPAGRTPARIRIRAGALSVIVPAHPAAVTGIPAQQRNEDGMEPIVRDPQEEALAALVRALMFAASGYAAGAEHGGENADAAERLSRERAEDVARFEGHIRALGALPPDREADRQAVRDMIAAARTALVQDAFSGRAAEEEAVLDATVAALDVADGEVLRRDLVDLRDRVEAQLQRLAPG</sequence>
<protein>
    <submittedName>
        <fullName evidence="13">YegS/Rv2252/BmrU family lipid kinase</fullName>
    </submittedName>
</protein>
<comment type="cofactor">
    <cofactor evidence="1">
        <name>Mg(2+)</name>
        <dbReference type="ChEBI" id="CHEBI:18420"/>
    </cofactor>
</comment>
<keyword evidence="3" id="KW-0808">Transferase</keyword>
<dbReference type="PANTHER" id="PTHR12358:SF106">
    <property type="entry name" value="LIPID KINASE YEGS"/>
    <property type="match status" value="1"/>
</dbReference>
<gene>
    <name evidence="13" type="ORF">NJQ99_00460</name>
</gene>
<keyword evidence="11" id="KW-1208">Phospholipid metabolism</keyword>
<evidence type="ECO:0000256" key="8">
    <source>
        <dbReference type="ARBA" id="ARBA00022842"/>
    </source>
</evidence>
<dbReference type="RefSeq" id="WP_269330842.1">
    <property type="nucleotide sequence ID" value="NZ_JAMZFT010000001.1"/>
</dbReference>
<name>A0A9J6P7M9_9PROT</name>
<dbReference type="Pfam" id="PF19279">
    <property type="entry name" value="YegS_C"/>
    <property type="match status" value="1"/>
</dbReference>
<keyword evidence="14" id="KW-1185">Reference proteome</keyword>
<keyword evidence="9" id="KW-0443">Lipid metabolism</keyword>
<accession>A0A9J6P7M9</accession>
<dbReference type="InterPro" id="IPR017438">
    <property type="entry name" value="ATP-NAD_kinase_N"/>
</dbReference>
<comment type="caution">
    <text evidence="13">The sequence shown here is derived from an EMBL/GenBank/DDBJ whole genome shotgun (WGS) entry which is preliminary data.</text>
</comment>
<evidence type="ECO:0000313" key="13">
    <source>
        <dbReference type="EMBL" id="MCP1334876.1"/>
    </source>
</evidence>
<dbReference type="PROSITE" id="PS50146">
    <property type="entry name" value="DAGK"/>
    <property type="match status" value="1"/>
</dbReference>
<evidence type="ECO:0000256" key="2">
    <source>
        <dbReference type="ARBA" id="ARBA00022516"/>
    </source>
</evidence>
<dbReference type="InterPro" id="IPR005218">
    <property type="entry name" value="Diacylglycerol/lipid_kinase"/>
</dbReference>
<dbReference type="PANTHER" id="PTHR12358">
    <property type="entry name" value="SPHINGOSINE KINASE"/>
    <property type="match status" value="1"/>
</dbReference>
<keyword evidence="6 13" id="KW-0418">Kinase</keyword>
<feature type="domain" description="DAGKc" evidence="12">
    <location>
        <begin position="1"/>
        <end position="128"/>
    </location>
</feature>
<dbReference type="GO" id="GO:0004143">
    <property type="term" value="F:ATP-dependent diacylglycerol kinase activity"/>
    <property type="evidence" value="ECO:0007669"/>
    <property type="project" value="TreeGrafter"/>
</dbReference>
<dbReference type="SUPFAM" id="SSF111331">
    <property type="entry name" value="NAD kinase/diacylglycerol kinase-like"/>
    <property type="match status" value="1"/>
</dbReference>
<evidence type="ECO:0000256" key="7">
    <source>
        <dbReference type="ARBA" id="ARBA00022840"/>
    </source>
</evidence>
<dbReference type="SMART" id="SM00046">
    <property type="entry name" value="DAGKc"/>
    <property type="match status" value="1"/>
</dbReference>
<keyword evidence="8" id="KW-0460">Magnesium</keyword>
<evidence type="ECO:0000256" key="11">
    <source>
        <dbReference type="ARBA" id="ARBA00023264"/>
    </source>
</evidence>
<reference evidence="13" key="1">
    <citation type="submission" date="2022-06" db="EMBL/GenBank/DDBJ databases">
        <title>Isolation and Genomics of Futiania mangrovii gen. nov., sp. nov., a Rare and Metabolically-versatile member in the Class Alphaproteobacteria.</title>
        <authorList>
            <person name="Liu L."/>
            <person name="Huang W.-C."/>
            <person name="Pan J."/>
            <person name="Li J."/>
            <person name="Huang Y."/>
            <person name="Du H."/>
            <person name="Liu Y."/>
            <person name="Li M."/>
        </authorList>
    </citation>
    <scope>NUCLEOTIDE SEQUENCE</scope>
    <source>
        <strain evidence="13">FT118</strain>
    </source>
</reference>
<evidence type="ECO:0000256" key="1">
    <source>
        <dbReference type="ARBA" id="ARBA00001946"/>
    </source>
</evidence>
<keyword evidence="5" id="KW-0547">Nucleotide-binding</keyword>
<dbReference type="AlphaFoldDB" id="A0A9J6P7M9"/>
<evidence type="ECO:0000256" key="4">
    <source>
        <dbReference type="ARBA" id="ARBA00022723"/>
    </source>
</evidence>
<dbReference type="GO" id="GO:0005886">
    <property type="term" value="C:plasma membrane"/>
    <property type="evidence" value="ECO:0007669"/>
    <property type="project" value="TreeGrafter"/>
</dbReference>
<organism evidence="13 14">
    <name type="scientific">Futiania mangrovi</name>
    <dbReference type="NCBI Taxonomy" id="2959716"/>
    <lineage>
        <taxon>Bacteria</taxon>
        <taxon>Pseudomonadati</taxon>
        <taxon>Pseudomonadota</taxon>
        <taxon>Alphaproteobacteria</taxon>
        <taxon>Futianiales</taxon>
        <taxon>Futianiaceae</taxon>
        <taxon>Futiania</taxon>
    </lineage>
</organism>
<dbReference type="InterPro" id="IPR045540">
    <property type="entry name" value="YegS/DAGK_C"/>
</dbReference>
<proteinExistence type="predicted"/>
<evidence type="ECO:0000256" key="3">
    <source>
        <dbReference type="ARBA" id="ARBA00022679"/>
    </source>
</evidence>
<evidence type="ECO:0000256" key="6">
    <source>
        <dbReference type="ARBA" id="ARBA00022777"/>
    </source>
</evidence>
<keyword evidence="4" id="KW-0479">Metal-binding</keyword>
<keyword evidence="2" id="KW-0444">Lipid biosynthesis</keyword>
<evidence type="ECO:0000259" key="12">
    <source>
        <dbReference type="PROSITE" id="PS50146"/>
    </source>
</evidence>
<dbReference type="EMBL" id="JAMZFT010000001">
    <property type="protein sequence ID" value="MCP1334876.1"/>
    <property type="molecule type" value="Genomic_DNA"/>
</dbReference>
<dbReference type="GO" id="GO:0008654">
    <property type="term" value="P:phospholipid biosynthetic process"/>
    <property type="evidence" value="ECO:0007669"/>
    <property type="project" value="UniProtKB-KW"/>
</dbReference>
<dbReference type="Proteomes" id="UP001055804">
    <property type="component" value="Unassembled WGS sequence"/>
</dbReference>
<dbReference type="InterPro" id="IPR050187">
    <property type="entry name" value="Lipid_Phosphate_FormReg"/>
</dbReference>
<evidence type="ECO:0000256" key="10">
    <source>
        <dbReference type="ARBA" id="ARBA00023209"/>
    </source>
</evidence>
<dbReference type="InterPro" id="IPR001206">
    <property type="entry name" value="Diacylglycerol_kinase_cat_dom"/>
</dbReference>
<dbReference type="InterPro" id="IPR016064">
    <property type="entry name" value="NAD/diacylglycerol_kinase_sf"/>
</dbReference>
<dbReference type="Pfam" id="PF00781">
    <property type="entry name" value="DAGK_cat"/>
    <property type="match status" value="1"/>
</dbReference>
<dbReference type="Gene3D" id="3.40.50.10330">
    <property type="entry name" value="Probable inorganic polyphosphate/atp-NAD kinase, domain 1"/>
    <property type="match status" value="1"/>
</dbReference>
<dbReference type="GO" id="GO:0005524">
    <property type="term" value="F:ATP binding"/>
    <property type="evidence" value="ECO:0007669"/>
    <property type="project" value="UniProtKB-KW"/>
</dbReference>